<reference evidence="2 3" key="1">
    <citation type="submission" date="2018-11" db="EMBL/GenBank/DDBJ databases">
        <title>Complete Genome Sequence of Vbrio mediterranei 117-T6: a Potential Pathogen Bacteria Isolated from the Conchocelis of Pyropia.</title>
        <authorList>
            <person name="Liu Q."/>
        </authorList>
    </citation>
    <scope>NUCLEOTIDE SEQUENCE [LARGE SCALE GENOMIC DNA]</scope>
    <source>
        <strain evidence="2 3">117-T6</strain>
    </source>
</reference>
<dbReference type="EMBL" id="CP033577">
    <property type="protein sequence ID" value="AYV20821.1"/>
    <property type="molecule type" value="Genomic_DNA"/>
</dbReference>
<evidence type="ECO:0000313" key="2">
    <source>
        <dbReference type="EMBL" id="AYV20821.1"/>
    </source>
</evidence>
<accession>A0A3G4VCD5</accession>
<dbReference type="RefSeq" id="WP_124940189.1">
    <property type="nucleotide sequence ID" value="NZ_CP033577.1"/>
</dbReference>
<evidence type="ECO:0000256" key="1">
    <source>
        <dbReference type="SAM" id="Phobius"/>
    </source>
</evidence>
<gene>
    <name evidence="2" type="ORF">ECB94_05600</name>
</gene>
<keyword evidence="1" id="KW-0812">Transmembrane</keyword>
<dbReference type="AlphaFoldDB" id="A0A3G4VCD5"/>
<sequence length="137" mass="15333">MIFKQSGISIIEVLVALCLFGISALGLAKMQVDMEQRSDFAYRSTQALALAESKLEWFRTRGADSSVSNRVVADYMTDIVDGQDHSHPVFDVKWTVSKVALNGSIKTVEVKVFWVDRLGVKRNVALVTQISRFSEFD</sequence>
<feature type="transmembrane region" description="Helical" evidence="1">
    <location>
        <begin position="6"/>
        <end position="28"/>
    </location>
</feature>
<organism evidence="2 3">
    <name type="scientific">Vibrio mediterranei</name>
    <dbReference type="NCBI Taxonomy" id="689"/>
    <lineage>
        <taxon>Bacteria</taxon>
        <taxon>Pseudomonadati</taxon>
        <taxon>Pseudomonadota</taxon>
        <taxon>Gammaproteobacteria</taxon>
        <taxon>Vibrionales</taxon>
        <taxon>Vibrionaceae</taxon>
        <taxon>Vibrio</taxon>
    </lineage>
</organism>
<evidence type="ECO:0000313" key="3">
    <source>
        <dbReference type="Proteomes" id="UP000279760"/>
    </source>
</evidence>
<protein>
    <submittedName>
        <fullName evidence="2">Type IV pilin</fullName>
    </submittedName>
</protein>
<keyword evidence="1" id="KW-1133">Transmembrane helix</keyword>
<dbReference type="Proteomes" id="UP000279760">
    <property type="component" value="Chromosome 1"/>
</dbReference>
<name>A0A3G4VCD5_9VIBR</name>
<keyword evidence="1" id="KW-0472">Membrane</keyword>
<proteinExistence type="predicted"/>